<gene>
    <name evidence="3" type="ORF">ACFOMD_09565</name>
</gene>
<accession>A0ABV7XC46</accession>
<protein>
    <submittedName>
        <fullName evidence="3">PEP-CTERM sorting domain-containing protein</fullName>
    </submittedName>
</protein>
<dbReference type="InterPro" id="IPR013424">
    <property type="entry name" value="Ice-binding_C"/>
</dbReference>
<sequence>MRTTLALCLAALALSATPASAAVLYSEDFEDGIFDGATLGDDLPGGLGGGSSLFHVTQNAPASGSYTLGFTRDETPGNTPNGTYANDYTGTLYSPEVVLPSFGAMMLSFDVANFGRGDSYYDRFDIGIFTGGGHFVKASTYPDYANIGAEIYSQGAYNAMQFDISQYMGQAIRIYIHYSVIGQTPFDYPGGRIDNLLITDDSMAVPEPGAIGLLGLGLIGVATGRRRRKA</sequence>
<evidence type="ECO:0000259" key="2">
    <source>
        <dbReference type="Pfam" id="PF07589"/>
    </source>
</evidence>
<keyword evidence="1" id="KW-0732">Signal</keyword>
<dbReference type="RefSeq" id="WP_380860446.1">
    <property type="nucleotide sequence ID" value="NZ_JBHRXV010000008.1"/>
</dbReference>
<comment type="caution">
    <text evidence="3">The sequence shown here is derived from an EMBL/GenBank/DDBJ whole genome shotgun (WGS) entry which is preliminary data.</text>
</comment>
<feature type="domain" description="Ice-binding protein C-terminal" evidence="2">
    <location>
        <begin position="204"/>
        <end position="227"/>
    </location>
</feature>
<dbReference type="NCBIfam" id="TIGR02595">
    <property type="entry name" value="PEP_CTERM"/>
    <property type="match status" value="1"/>
</dbReference>
<feature type="chain" id="PRO_5046123731" evidence="1">
    <location>
        <begin position="22"/>
        <end position="230"/>
    </location>
</feature>
<name>A0ABV7XC46_9SPHN</name>
<reference evidence="4" key="1">
    <citation type="journal article" date="2019" name="Int. J. Syst. Evol. Microbiol.">
        <title>The Global Catalogue of Microorganisms (GCM) 10K type strain sequencing project: providing services to taxonomists for standard genome sequencing and annotation.</title>
        <authorList>
            <consortium name="The Broad Institute Genomics Platform"/>
            <consortium name="The Broad Institute Genome Sequencing Center for Infectious Disease"/>
            <person name="Wu L."/>
            <person name="Ma J."/>
        </authorList>
    </citation>
    <scope>NUCLEOTIDE SEQUENCE [LARGE SCALE GENOMIC DNA]</scope>
    <source>
        <strain evidence="4">KCTC 42644</strain>
    </source>
</reference>
<evidence type="ECO:0000313" key="3">
    <source>
        <dbReference type="EMBL" id="MFC3712817.1"/>
    </source>
</evidence>
<dbReference type="Pfam" id="PF07589">
    <property type="entry name" value="PEP-CTERM"/>
    <property type="match status" value="1"/>
</dbReference>
<organism evidence="3 4">
    <name type="scientific">Sphingoaurantiacus capsulatus</name>
    <dbReference type="NCBI Taxonomy" id="1771310"/>
    <lineage>
        <taxon>Bacteria</taxon>
        <taxon>Pseudomonadati</taxon>
        <taxon>Pseudomonadota</taxon>
        <taxon>Alphaproteobacteria</taxon>
        <taxon>Sphingomonadales</taxon>
        <taxon>Sphingosinicellaceae</taxon>
        <taxon>Sphingoaurantiacus</taxon>
    </lineage>
</organism>
<keyword evidence="4" id="KW-1185">Reference proteome</keyword>
<dbReference type="Gene3D" id="2.60.120.200">
    <property type="match status" value="1"/>
</dbReference>
<evidence type="ECO:0000313" key="4">
    <source>
        <dbReference type="Proteomes" id="UP001595615"/>
    </source>
</evidence>
<dbReference type="EMBL" id="JBHRXV010000008">
    <property type="protein sequence ID" value="MFC3712817.1"/>
    <property type="molecule type" value="Genomic_DNA"/>
</dbReference>
<proteinExistence type="predicted"/>
<feature type="signal peptide" evidence="1">
    <location>
        <begin position="1"/>
        <end position="21"/>
    </location>
</feature>
<evidence type="ECO:0000256" key="1">
    <source>
        <dbReference type="SAM" id="SignalP"/>
    </source>
</evidence>
<dbReference type="Proteomes" id="UP001595615">
    <property type="component" value="Unassembled WGS sequence"/>
</dbReference>